<dbReference type="Gene3D" id="1.25.40.10">
    <property type="entry name" value="Tetratricopeptide repeat domain"/>
    <property type="match status" value="1"/>
</dbReference>
<dbReference type="AlphaFoldDB" id="A0A1I8MLF5"/>
<dbReference type="InterPro" id="IPR052628">
    <property type="entry name" value="CFAP70"/>
</dbReference>
<dbReference type="PANTHER" id="PTHR44314:SF1">
    <property type="entry name" value="CILIA- AND FLAGELLA-ASSOCIATED PROTEIN 70"/>
    <property type="match status" value="1"/>
</dbReference>
<dbReference type="GO" id="GO:0031514">
    <property type="term" value="C:motile cilium"/>
    <property type="evidence" value="ECO:0007669"/>
    <property type="project" value="TreeGrafter"/>
</dbReference>
<reference evidence="6" key="2">
    <citation type="submission" date="2025-04" db="UniProtKB">
        <authorList>
            <consortium name="RefSeq"/>
        </authorList>
    </citation>
    <scope>IDENTIFICATION</scope>
    <source>
        <strain evidence="6">Aabys</strain>
    </source>
</reference>
<dbReference type="VEuPathDB" id="VectorBase:MDOA006178"/>
<dbReference type="Proteomes" id="UP001652621">
    <property type="component" value="Unplaced"/>
</dbReference>
<sequence>MRRRSSHKHRKSKAEDQIPLPSEPINDNYPKRIFLYLQPKTIFYPLDEEHAAVGDENVTSVEIELQHQCNTITKLSDHYTAETTIQLEEFQMGEKPTFSITINQDDIDNVNNCFVTLTLYENISRPFWPEVGESVEESIGDSINKTDLQHCEKISLEGEAEESDELFIIERRPVAQGYIDLLDFFRRTRIRSSSTVFLYPLNTSRHRLTCKMEWEIYSLHPLVKDMVLSNVLFITFASIYNVDEELLGNSCDDLMVNLSLVANQPNENNEFVKIPFCSFRAFSKQLIADQVLDIKWEYLKNPKYINEQTMAIMAESKINPQKLFSELLCNENSDINLEDVDCANDTAWICNSMYRYVLTDVMQRQLEDAMAFSRYHLLVQLMRESEQERTLLQGVVNLSIFMYPQVHNCSFAIEMRPPGYKKPTLPAPTKGPISAKPNKKGKRKGSQSTVETARPSTLQSHSNIKEKVPFAIIKLCLQKPLTDPIENMLHIPKSEIKCSKFVGCPQKNLGHEITPEIIKRICEETYRNFDDTILDMSDYVLRNNIKTTADDKQFYCSQLGNLSNKILRLIACDFNRRVPTKTNIEFTDLMTLVYQELSQRIYNIIMKCSLRGSEKCLNTEEEIQNKLIYQFNLCKYMFEVGNMEMADYLKAKLSEEYPDNTMYNFYDFLYNIENQNFEHAREYLRQQLKGKYIPGEYFENIIDFYITYCEDLNDEEKSPTAQENLIYRLSKYCENNPGNISTWILLYCLYKATNYVPGMEYCRWKYENLYTSEFIDVPPIPKSRWEIYLAYEIDFKMPKAQHFNKVMKLLTKLGLYRFAEWIFNEIATEALEFERYMMTSTFSIFLNKFEKKFQPKNYPVEKYLNPDYLRATLSQVNGNIEYFSKGPSEVAMKNYSQICEVKNLNSYGPFNLGILRYAYHLMKQKEFDKAKEAFSLCCSGEETGNCIVASIGKGKACYKLEEFNESIESFAQSTRHGIYLPNVWAYLALIHLKCNDNYKALECWKYARLDAQVKIHPEILEELEQINHKDVDLYIDIPEKS</sequence>
<dbReference type="EnsemblMetazoa" id="MDOA006178-RA">
    <property type="protein sequence ID" value="MDOA006178-PA"/>
    <property type="gene ID" value="MDOA006178"/>
</dbReference>
<dbReference type="eggNOG" id="ENOG502QSJ2">
    <property type="taxonomic scope" value="Eukaryota"/>
</dbReference>
<name>A0A1I8MLF5_MUSDO</name>
<dbReference type="RefSeq" id="XP_005187065.1">
    <property type="nucleotide sequence ID" value="XM_005187008.3"/>
</dbReference>
<dbReference type="GO" id="GO:0060271">
    <property type="term" value="P:cilium assembly"/>
    <property type="evidence" value="ECO:0007669"/>
    <property type="project" value="TreeGrafter"/>
</dbReference>
<dbReference type="OrthoDB" id="10262375at2759"/>
<dbReference type="VEuPathDB" id="VectorBase:MDOMA2_010680"/>
<evidence type="ECO:0000313" key="5">
    <source>
        <dbReference type="Proteomes" id="UP001652621"/>
    </source>
</evidence>
<keyword evidence="2" id="KW-0802">TPR repeat</keyword>
<dbReference type="KEGG" id="mde:101895961"/>
<dbReference type="GO" id="GO:0070062">
    <property type="term" value="C:extracellular exosome"/>
    <property type="evidence" value="ECO:0007669"/>
    <property type="project" value="TreeGrafter"/>
</dbReference>
<feature type="region of interest" description="Disordered" evidence="3">
    <location>
        <begin position="422"/>
        <end position="461"/>
    </location>
</feature>
<accession>A0A1I8MLF5</accession>
<proteinExistence type="predicted"/>
<dbReference type="PANTHER" id="PTHR44314">
    <property type="entry name" value="CILIA- AND FLAGELLA-ASSOCIATED PROTEIN 70"/>
    <property type="match status" value="1"/>
</dbReference>
<organism evidence="4">
    <name type="scientific">Musca domestica</name>
    <name type="common">House fly</name>
    <dbReference type="NCBI Taxonomy" id="7370"/>
    <lineage>
        <taxon>Eukaryota</taxon>
        <taxon>Metazoa</taxon>
        <taxon>Ecdysozoa</taxon>
        <taxon>Arthropoda</taxon>
        <taxon>Hexapoda</taxon>
        <taxon>Insecta</taxon>
        <taxon>Pterygota</taxon>
        <taxon>Neoptera</taxon>
        <taxon>Endopterygota</taxon>
        <taxon>Diptera</taxon>
        <taxon>Brachycera</taxon>
        <taxon>Muscomorpha</taxon>
        <taxon>Muscoidea</taxon>
        <taxon>Muscidae</taxon>
        <taxon>Musca</taxon>
    </lineage>
</organism>
<gene>
    <name evidence="4" type="primary">101895961</name>
    <name evidence="6" type="synonym">LOC101895961</name>
</gene>
<dbReference type="GO" id="GO:0003341">
    <property type="term" value="P:cilium movement"/>
    <property type="evidence" value="ECO:0007669"/>
    <property type="project" value="TreeGrafter"/>
</dbReference>
<keyword evidence="1" id="KW-0677">Repeat</keyword>
<protein>
    <submittedName>
        <fullName evidence="6">Uncharacterized protein LOC101895961</fullName>
    </submittedName>
</protein>
<dbReference type="SUPFAM" id="SSF48452">
    <property type="entry name" value="TPR-like"/>
    <property type="match status" value="1"/>
</dbReference>
<evidence type="ECO:0000256" key="1">
    <source>
        <dbReference type="ARBA" id="ARBA00022737"/>
    </source>
</evidence>
<keyword evidence="5" id="KW-1185">Reference proteome</keyword>
<evidence type="ECO:0000313" key="6">
    <source>
        <dbReference type="RefSeq" id="XP_005187065.1"/>
    </source>
</evidence>
<dbReference type="InterPro" id="IPR011990">
    <property type="entry name" value="TPR-like_helical_dom_sf"/>
</dbReference>
<reference evidence="4" key="1">
    <citation type="submission" date="2020-05" db="UniProtKB">
        <authorList>
            <consortium name="EnsemblMetazoa"/>
        </authorList>
    </citation>
    <scope>IDENTIFICATION</scope>
    <source>
        <strain evidence="4">Aabys</strain>
    </source>
</reference>
<feature type="compositionally biased region" description="Polar residues" evidence="3">
    <location>
        <begin position="446"/>
        <end position="461"/>
    </location>
</feature>
<dbReference type="GeneID" id="101895961"/>
<evidence type="ECO:0000313" key="4">
    <source>
        <dbReference type="EnsemblMetazoa" id="MDOA006178-PA"/>
    </source>
</evidence>
<evidence type="ECO:0000256" key="2">
    <source>
        <dbReference type="ARBA" id="ARBA00022803"/>
    </source>
</evidence>
<dbReference type="STRING" id="7370.A0A1I8MLF5"/>
<evidence type="ECO:0000256" key="3">
    <source>
        <dbReference type="SAM" id="MobiDB-lite"/>
    </source>
</evidence>
<feature type="compositionally biased region" description="Basic residues" evidence="3">
    <location>
        <begin position="1"/>
        <end position="12"/>
    </location>
</feature>
<feature type="region of interest" description="Disordered" evidence="3">
    <location>
        <begin position="1"/>
        <end position="23"/>
    </location>
</feature>